<sequence>MTTEHKIFSKDLVPTEKVAAFLQVEGLVKSYAPENAEVPPVFEAVNFDIQKGEFVCIIGHSGCGKSTILNILAGLDEATQGYVIMNGKEVVGPSLDRGVVFQSHALMPWMTALKNVEFGVRSRWPKKSPQEISEHAMKYLDMVGLGKAANKKPHELSGGMKQRVGIARAFAIQPQMLLLDEPFGALDALTRGTIQDELLQIVKATGQTVFMITHDVDEAILLADKVMLMSHGPRARIAEIVENTMPRERTRSTVHHDPQYYAIRNHLVDFLVNRAAPAPEPGDDKGKQAVTELHKQPTVVRPGLKALANTETTPPLNLIQRSAP</sequence>
<keyword evidence="4" id="KW-1003">Cell membrane</keyword>
<evidence type="ECO:0000313" key="11">
    <source>
        <dbReference type="EMBL" id="MCR2745716.1"/>
    </source>
</evidence>
<dbReference type="InterPro" id="IPR050166">
    <property type="entry name" value="ABC_transporter_ATP-bind"/>
</dbReference>
<dbReference type="PANTHER" id="PTHR42788">
    <property type="entry name" value="TAURINE IMPORT ATP-BINDING PROTEIN-RELATED"/>
    <property type="match status" value="1"/>
</dbReference>
<keyword evidence="8" id="KW-0472">Membrane</keyword>
<comment type="similarity">
    <text evidence="2">Belongs to the ABC transporter superfamily.</text>
</comment>
<evidence type="ECO:0000256" key="8">
    <source>
        <dbReference type="ARBA" id="ARBA00023136"/>
    </source>
</evidence>
<dbReference type="PROSITE" id="PS00211">
    <property type="entry name" value="ABC_TRANSPORTER_1"/>
    <property type="match status" value="1"/>
</dbReference>
<dbReference type="InterPro" id="IPR017871">
    <property type="entry name" value="ABC_transporter-like_CS"/>
</dbReference>
<name>A0ABT1XEK9_9BURK</name>
<dbReference type="SMART" id="SM00382">
    <property type="entry name" value="AAA"/>
    <property type="match status" value="1"/>
</dbReference>
<keyword evidence="7 11" id="KW-0067">ATP-binding</keyword>
<dbReference type="CDD" id="cd03293">
    <property type="entry name" value="ABC_NrtD_SsuB_transporters"/>
    <property type="match status" value="1"/>
</dbReference>
<dbReference type="EMBL" id="JANKHG010000014">
    <property type="protein sequence ID" value="MCR2745716.1"/>
    <property type="molecule type" value="Genomic_DNA"/>
</dbReference>
<evidence type="ECO:0000256" key="3">
    <source>
        <dbReference type="ARBA" id="ARBA00022448"/>
    </source>
</evidence>
<dbReference type="InterPro" id="IPR003593">
    <property type="entry name" value="AAA+_ATPase"/>
</dbReference>
<evidence type="ECO:0000256" key="9">
    <source>
        <dbReference type="SAM" id="MobiDB-lite"/>
    </source>
</evidence>
<dbReference type="RefSeq" id="WP_257510955.1">
    <property type="nucleotide sequence ID" value="NZ_JANKHG010000014.1"/>
</dbReference>
<dbReference type="NCBIfam" id="TIGR01184">
    <property type="entry name" value="ntrCD"/>
    <property type="match status" value="1"/>
</dbReference>
<dbReference type="Proteomes" id="UP001165267">
    <property type="component" value="Unassembled WGS sequence"/>
</dbReference>
<gene>
    <name evidence="11" type="ORF">NSP04_03545</name>
</gene>
<proteinExistence type="inferred from homology"/>
<keyword evidence="5" id="KW-0997">Cell inner membrane</keyword>
<dbReference type="PANTHER" id="PTHR42788:SF7">
    <property type="entry name" value="NITRATE ABC TRANSPORTER ATP-BINDING PROTEIN"/>
    <property type="match status" value="1"/>
</dbReference>
<keyword evidence="12" id="KW-1185">Reference proteome</keyword>
<dbReference type="InterPro" id="IPR005890">
    <property type="entry name" value="NO3_transporter_ATP-bd-like"/>
</dbReference>
<comment type="subcellular location">
    <subcellularLocation>
        <location evidence="1">Cell membrane</location>
        <topology evidence="1">Peripheral membrane protein</topology>
    </subcellularLocation>
</comment>
<dbReference type="InterPro" id="IPR027417">
    <property type="entry name" value="P-loop_NTPase"/>
</dbReference>
<feature type="compositionally biased region" description="Polar residues" evidence="9">
    <location>
        <begin position="309"/>
        <end position="324"/>
    </location>
</feature>
<evidence type="ECO:0000256" key="7">
    <source>
        <dbReference type="ARBA" id="ARBA00022840"/>
    </source>
</evidence>
<accession>A0ABT1XEK9</accession>
<reference evidence="11" key="1">
    <citation type="submission" date="2022-07" db="EMBL/GenBank/DDBJ databases">
        <authorList>
            <person name="Xamxidin M."/>
        </authorList>
    </citation>
    <scope>NUCLEOTIDE SEQUENCE</scope>
    <source>
        <strain evidence="11">YS8-69</strain>
    </source>
</reference>
<feature type="region of interest" description="Disordered" evidence="9">
    <location>
        <begin position="295"/>
        <end position="324"/>
    </location>
</feature>
<dbReference type="Gene3D" id="3.40.50.300">
    <property type="entry name" value="P-loop containing nucleotide triphosphate hydrolases"/>
    <property type="match status" value="1"/>
</dbReference>
<dbReference type="SUPFAM" id="SSF52540">
    <property type="entry name" value="P-loop containing nucleoside triphosphate hydrolases"/>
    <property type="match status" value="1"/>
</dbReference>
<evidence type="ECO:0000256" key="1">
    <source>
        <dbReference type="ARBA" id="ARBA00004202"/>
    </source>
</evidence>
<evidence type="ECO:0000256" key="5">
    <source>
        <dbReference type="ARBA" id="ARBA00022519"/>
    </source>
</evidence>
<dbReference type="InterPro" id="IPR003439">
    <property type="entry name" value="ABC_transporter-like_ATP-bd"/>
</dbReference>
<protein>
    <submittedName>
        <fullName evidence="11">ABC transporter ATP-binding protein</fullName>
    </submittedName>
</protein>
<keyword evidence="6" id="KW-0547">Nucleotide-binding</keyword>
<feature type="domain" description="ABC transporter" evidence="10">
    <location>
        <begin position="22"/>
        <end position="256"/>
    </location>
</feature>
<dbReference type="GO" id="GO:0005524">
    <property type="term" value="F:ATP binding"/>
    <property type="evidence" value="ECO:0007669"/>
    <property type="project" value="UniProtKB-KW"/>
</dbReference>
<dbReference type="Pfam" id="PF00005">
    <property type="entry name" value="ABC_tran"/>
    <property type="match status" value="1"/>
</dbReference>
<dbReference type="PROSITE" id="PS50893">
    <property type="entry name" value="ABC_TRANSPORTER_2"/>
    <property type="match status" value="1"/>
</dbReference>
<comment type="caution">
    <text evidence="11">The sequence shown here is derived from an EMBL/GenBank/DDBJ whole genome shotgun (WGS) entry which is preliminary data.</text>
</comment>
<keyword evidence="3" id="KW-0813">Transport</keyword>
<evidence type="ECO:0000259" key="10">
    <source>
        <dbReference type="PROSITE" id="PS50893"/>
    </source>
</evidence>
<evidence type="ECO:0000256" key="4">
    <source>
        <dbReference type="ARBA" id="ARBA00022475"/>
    </source>
</evidence>
<organism evidence="11 12">
    <name type="scientific">Limnobacter parvus</name>
    <dbReference type="NCBI Taxonomy" id="2939690"/>
    <lineage>
        <taxon>Bacteria</taxon>
        <taxon>Pseudomonadati</taxon>
        <taxon>Pseudomonadota</taxon>
        <taxon>Betaproteobacteria</taxon>
        <taxon>Burkholderiales</taxon>
        <taxon>Burkholderiaceae</taxon>
        <taxon>Limnobacter</taxon>
    </lineage>
</organism>
<evidence type="ECO:0000256" key="2">
    <source>
        <dbReference type="ARBA" id="ARBA00005417"/>
    </source>
</evidence>
<evidence type="ECO:0000256" key="6">
    <source>
        <dbReference type="ARBA" id="ARBA00022741"/>
    </source>
</evidence>
<evidence type="ECO:0000313" key="12">
    <source>
        <dbReference type="Proteomes" id="UP001165267"/>
    </source>
</evidence>